<dbReference type="Gene3D" id="3.40.50.1240">
    <property type="entry name" value="Phosphoglycerate mutase-like"/>
    <property type="match status" value="1"/>
</dbReference>
<keyword evidence="16" id="KW-0732">Signal</keyword>
<evidence type="ECO:0000256" key="3">
    <source>
        <dbReference type="ARBA" id="ARBA00013081"/>
    </source>
</evidence>
<evidence type="ECO:0000256" key="4">
    <source>
        <dbReference type="ARBA" id="ARBA00022787"/>
    </source>
</evidence>
<keyword evidence="4" id="KW-1000">Mitochondrion outer membrane</keyword>
<keyword evidence="6" id="KW-0496">Mitochondrion</keyword>
<dbReference type="PANTHER" id="PTHR20935:SF0">
    <property type="entry name" value="SERINE_THREONINE-PROTEIN PHOSPHATASE PGAM5, MITOCHONDRIAL"/>
    <property type="match status" value="1"/>
</dbReference>
<dbReference type="InterPro" id="IPR051021">
    <property type="entry name" value="Mito_Ser/Thr_phosphatase"/>
</dbReference>
<dbReference type="GO" id="GO:0090141">
    <property type="term" value="P:positive regulation of mitochondrial fission"/>
    <property type="evidence" value="ECO:0007669"/>
    <property type="project" value="TreeGrafter"/>
</dbReference>
<evidence type="ECO:0000256" key="5">
    <source>
        <dbReference type="ARBA" id="ARBA00022801"/>
    </source>
</evidence>
<proteinExistence type="inferred from homology"/>
<evidence type="ECO:0000313" key="17">
    <source>
        <dbReference type="EMBL" id="SPP73371.1"/>
    </source>
</evidence>
<organism evidence="17 18">
    <name type="scientific">Drosophila guanche</name>
    <name type="common">Fruit fly</name>
    <dbReference type="NCBI Taxonomy" id="7266"/>
    <lineage>
        <taxon>Eukaryota</taxon>
        <taxon>Metazoa</taxon>
        <taxon>Ecdysozoa</taxon>
        <taxon>Arthropoda</taxon>
        <taxon>Hexapoda</taxon>
        <taxon>Insecta</taxon>
        <taxon>Pterygota</taxon>
        <taxon>Neoptera</taxon>
        <taxon>Endopterygota</taxon>
        <taxon>Diptera</taxon>
        <taxon>Brachycera</taxon>
        <taxon>Muscomorpha</taxon>
        <taxon>Ephydroidea</taxon>
        <taxon>Drosophilidae</taxon>
        <taxon>Drosophila</taxon>
        <taxon>Sophophora</taxon>
    </lineage>
</organism>
<dbReference type="SMART" id="SM00855">
    <property type="entry name" value="PGAM"/>
    <property type="match status" value="1"/>
</dbReference>
<comment type="subcellular location">
    <subcellularLocation>
        <location evidence="1">Mitochondrion outer membrane</location>
    </subcellularLocation>
</comment>
<dbReference type="InterPro" id="IPR013078">
    <property type="entry name" value="His_Pase_superF_clade-1"/>
</dbReference>
<evidence type="ECO:0000256" key="13">
    <source>
        <dbReference type="ARBA" id="ARBA00048336"/>
    </source>
</evidence>
<feature type="binding site" evidence="15">
    <location>
        <position position="116"/>
    </location>
    <ligand>
        <name>substrate</name>
    </ligand>
</feature>
<dbReference type="EMBL" id="OUUW01000001">
    <property type="protein sequence ID" value="SPP73371.1"/>
    <property type="molecule type" value="Genomic_DNA"/>
</dbReference>
<dbReference type="CDD" id="cd07067">
    <property type="entry name" value="HP_PGM_like"/>
    <property type="match status" value="1"/>
</dbReference>
<evidence type="ECO:0000256" key="7">
    <source>
        <dbReference type="ARBA" id="ARBA00037234"/>
    </source>
</evidence>
<evidence type="ECO:0000256" key="9">
    <source>
        <dbReference type="ARBA" id="ARBA00039765"/>
    </source>
</evidence>
<keyword evidence="5" id="KW-0378">Hydrolase</keyword>
<comment type="subunit">
    <text evidence="8">Interacts with Pk92B/ASK1.</text>
</comment>
<keyword evidence="18" id="KW-1185">Reference proteome</keyword>
<name>A0A3B0JL51_DROGU</name>
<evidence type="ECO:0000256" key="14">
    <source>
        <dbReference type="PIRSR" id="PIRSR613078-1"/>
    </source>
</evidence>
<protein>
    <recommendedName>
        <fullName evidence="9">Serine/threonine-protein phosphatase PGAM5, mitochondrial</fullName>
        <ecNumber evidence="3">3.1.3.16</ecNumber>
    </recommendedName>
    <alternativeName>
        <fullName evidence="11">Phosphoglycerate mutase family member 5 homolog</fullName>
    </alternativeName>
    <alternativeName>
        <fullName evidence="10">Serine/threonine-protein phosphatase Pgam5, mitochondrial</fullName>
    </alternativeName>
</protein>
<sequence>MHNLRFRSLITFTSLWLIGRQRSSCVEEGTAIGDTKGQAWNNDWDQGNPMAAQVSAGQKSKASRHIIMVRHGHYKKSKATGDQLTDLGRRQAKLTGKRLREWNISWDQVVVSTMTRAQQTSEIILKELNFDPRSVVHTDELREGAPYLADPPSKARRQKLEESIRRDGPRIEAAFRRYFYRAPPDQERESFLLIVCHSNVIRYVILRALQLPPEAWTRLSLNHGSITWLTVHPTGYVSLRFMGDSGFMPVQQISSRCSRDSGLKPPKEIQNRG</sequence>
<gene>
    <name evidence="17" type="ORF">DGUA_6G000841</name>
</gene>
<dbReference type="GO" id="GO:0005741">
    <property type="term" value="C:mitochondrial outer membrane"/>
    <property type="evidence" value="ECO:0007669"/>
    <property type="project" value="UniProtKB-SubCell"/>
</dbReference>
<feature type="signal peptide" evidence="16">
    <location>
        <begin position="1"/>
        <end position="25"/>
    </location>
</feature>
<dbReference type="Pfam" id="PF00300">
    <property type="entry name" value="His_Phos_1"/>
    <property type="match status" value="1"/>
</dbReference>
<evidence type="ECO:0000256" key="11">
    <source>
        <dbReference type="ARBA" id="ARBA00042520"/>
    </source>
</evidence>
<dbReference type="OMA" id="ERIPCAV"/>
<dbReference type="AlphaFoldDB" id="A0A3B0JL51"/>
<dbReference type="EC" id="3.1.3.16" evidence="3"/>
<evidence type="ECO:0000256" key="12">
    <source>
        <dbReference type="ARBA" id="ARBA00047761"/>
    </source>
</evidence>
<feature type="active site" description="Tele-phosphohistidine intermediate" evidence="14">
    <location>
        <position position="71"/>
    </location>
</feature>
<dbReference type="InterPro" id="IPR029033">
    <property type="entry name" value="His_PPase_superfam"/>
</dbReference>
<dbReference type="GO" id="GO:0004722">
    <property type="term" value="F:protein serine/threonine phosphatase activity"/>
    <property type="evidence" value="ECO:0007669"/>
    <property type="project" value="UniProtKB-EC"/>
</dbReference>
<comment type="catalytic activity">
    <reaction evidence="13">
        <text>O-phospho-L-threonyl-[protein] + H2O = L-threonyl-[protein] + phosphate</text>
        <dbReference type="Rhea" id="RHEA:47004"/>
        <dbReference type="Rhea" id="RHEA-COMP:11060"/>
        <dbReference type="Rhea" id="RHEA-COMP:11605"/>
        <dbReference type="ChEBI" id="CHEBI:15377"/>
        <dbReference type="ChEBI" id="CHEBI:30013"/>
        <dbReference type="ChEBI" id="CHEBI:43474"/>
        <dbReference type="ChEBI" id="CHEBI:61977"/>
        <dbReference type="EC" id="3.1.3.16"/>
    </reaction>
</comment>
<evidence type="ECO:0000256" key="10">
    <source>
        <dbReference type="ARBA" id="ARBA00040722"/>
    </source>
</evidence>
<dbReference type="OrthoDB" id="2118094at2759"/>
<feature type="binding site" evidence="15">
    <location>
        <begin position="80"/>
        <end position="81"/>
    </location>
    <ligand>
        <name>substrate</name>
    </ligand>
</feature>
<feature type="chain" id="PRO_5017377686" description="Serine/threonine-protein phosphatase PGAM5, mitochondrial" evidence="16">
    <location>
        <begin position="26"/>
        <end position="273"/>
    </location>
</feature>
<dbReference type="STRING" id="7266.A0A3B0JL51"/>
<comment type="similarity">
    <text evidence="2">Belongs to the phosphoglycerate mutase family. BPG-dependent PGAM subfamily.</text>
</comment>
<accession>A0A3B0JL51</accession>
<evidence type="ECO:0000256" key="1">
    <source>
        <dbReference type="ARBA" id="ARBA00004294"/>
    </source>
</evidence>
<evidence type="ECO:0000256" key="15">
    <source>
        <dbReference type="PIRSR" id="PIRSR613078-2"/>
    </source>
</evidence>
<reference evidence="18" key="1">
    <citation type="submission" date="2018-01" db="EMBL/GenBank/DDBJ databases">
        <authorList>
            <person name="Alioto T."/>
            <person name="Alioto T."/>
        </authorList>
    </citation>
    <scope>NUCLEOTIDE SEQUENCE [LARGE SCALE GENOMIC DNA]</scope>
</reference>
<dbReference type="PANTHER" id="PTHR20935">
    <property type="entry name" value="PHOSPHOGLYCERATE MUTASE-RELATED"/>
    <property type="match status" value="1"/>
</dbReference>
<comment type="function">
    <text evidence="7">Displays phosphatase activity for serine/threonine residues, and dephosphorylates and activates Pk92B kinase. Has apparently no phosphoglycerate mutase activity.</text>
</comment>
<evidence type="ECO:0000256" key="6">
    <source>
        <dbReference type="ARBA" id="ARBA00023128"/>
    </source>
</evidence>
<evidence type="ECO:0000256" key="16">
    <source>
        <dbReference type="SAM" id="SignalP"/>
    </source>
</evidence>
<evidence type="ECO:0000256" key="8">
    <source>
        <dbReference type="ARBA" id="ARBA00038605"/>
    </source>
</evidence>
<dbReference type="Proteomes" id="UP000268350">
    <property type="component" value="Unassembled WGS sequence"/>
</dbReference>
<dbReference type="SUPFAM" id="SSF53254">
    <property type="entry name" value="Phosphoglycerate mutase-like"/>
    <property type="match status" value="1"/>
</dbReference>
<evidence type="ECO:0000313" key="18">
    <source>
        <dbReference type="Proteomes" id="UP000268350"/>
    </source>
</evidence>
<feature type="active site" description="Proton donor/acceptor" evidence="14">
    <location>
        <position position="143"/>
    </location>
</feature>
<keyword evidence="4" id="KW-0472">Membrane</keyword>
<comment type="catalytic activity">
    <reaction evidence="12">
        <text>O-phospho-L-seryl-[protein] + H2O = L-seryl-[protein] + phosphate</text>
        <dbReference type="Rhea" id="RHEA:20629"/>
        <dbReference type="Rhea" id="RHEA-COMP:9863"/>
        <dbReference type="Rhea" id="RHEA-COMP:11604"/>
        <dbReference type="ChEBI" id="CHEBI:15377"/>
        <dbReference type="ChEBI" id="CHEBI:29999"/>
        <dbReference type="ChEBI" id="CHEBI:43474"/>
        <dbReference type="ChEBI" id="CHEBI:83421"/>
        <dbReference type="EC" id="3.1.3.16"/>
    </reaction>
</comment>
<evidence type="ECO:0000256" key="2">
    <source>
        <dbReference type="ARBA" id="ARBA00006717"/>
    </source>
</evidence>